<keyword evidence="4 9" id="KW-0812">Transmembrane</keyword>
<evidence type="ECO:0000256" key="3">
    <source>
        <dbReference type="ARBA" id="ARBA00022475"/>
    </source>
</evidence>
<feature type="transmembrane region" description="Helical" evidence="9">
    <location>
        <begin position="267"/>
        <end position="286"/>
    </location>
</feature>
<feature type="transmembrane region" description="Helical" evidence="9">
    <location>
        <begin position="6"/>
        <end position="29"/>
    </location>
</feature>
<evidence type="ECO:0000256" key="6">
    <source>
        <dbReference type="ARBA" id="ARBA00022989"/>
    </source>
</evidence>
<feature type="transmembrane region" description="Helical" evidence="9">
    <location>
        <begin position="227"/>
        <end position="255"/>
    </location>
</feature>
<reference evidence="10 11" key="1">
    <citation type="submission" date="2024-09" db="EMBL/GenBank/DDBJ databases">
        <authorList>
            <person name="Sun Q."/>
            <person name="Mori K."/>
        </authorList>
    </citation>
    <scope>NUCLEOTIDE SEQUENCE [LARGE SCALE GENOMIC DNA]</scope>
    <source>
        <strain evidence="10 11">CCM 7759</strain>
    </source>
</reference>
<feature type="transmembrane region" description="Helical" evidence="9">
    <location>
        <begin position="36"/>
        <end position="55"/>
    </location>
</feature>
<evidence type="ECO:0000313" key="10">
    <source>
        <dbReference type="EMBL" id="MFC0212279.1"/>
    </source>
</evidence>
<keyword evidence="6 9" id="KW-1133">Transmembrane helix</keyword>
<sequence>MDMKLILQSAVDGILMGGIYGLVAIGLTLIFGVMKIINFAQGSLMMIGMYVTFWSFEKLGLNPYLSIPLSAICLFVIGVGIQKFILERTIGAPEHNQLLVTMGIMMVVENAAMALWSPDPRTISIPSLQESLHLGELLINKPRGIAFLVTIVLTVLLYWFLHKTILGKAIRATSISRDGSSIVGIQVKRINYITFGIGAALAAVAGTLITPFFYTSPVAGSSFVLKAFIVVVLGGLGNFVGALIGGLLIGVSEALGGVFLEGSWKELVTFALFILVLLFRPTGLFGRGGK</sequence>
<evidence type="ECO:0000256" key="9">
    <source>
        <dbReference type="SAM" id="Phobius"/>
    </source>
</evidence>
<protein>
    <submittedName>
        <fullName evidence="10">Branched-chain amino acid ABC transporter permease</fullName>
    </submittedName>
</protein>
<accession>A0ABV6DHZ4</accession>
<evidence type="ECO:0000313" key="11">
    <source>
        <dbReference type="Proteomes" id="UP001589776"/>
    </source>
</evidence>
<keyword evidence="7 9" id="KW-0472">Membrane</keyword>
<gene>
    <name evidence="10" type="ORF">ACFFK0_07370</name>
</gene>
<dbReference type="PANTHER" id="PTHR11795:SF445">
    <property type="entry name" value="AMINO ACID ABC TRANSPORTER PERMEASE PROTEIN"/>
    <property type="match status" value="1"/>
</dbReference>
<feature type="transmembrane region" description="Helical" evidence="9">
    <location>
        <begin position="67"/>
        <end position="86"/>
    </location>
</feature>
<evidence type="ECO:0000256" key="1">
    <source>
        <dbReference type="ARBA" id="ARBA00004651"/>
    </source>
</evidence>
<proteinExistence type="inferred from homology"/>
<feature type="transmembrane region" description="Helical" evidence="9">
    <location>
        <begin position="98"/>
        <end position="116"/>
    </location>
</feature>
<feature type="transmembrane region" description="Helical" evidence="9">
    <location>
        <begin position="144"/>
        <end position="161"/>
    </location>
</feature>
<comment type="similarity">
    <text evidence="8">Belongs to the binding-protein-dependent transport system permease family. LivHM subfamily.</text>
</comment>
<evidence type="ECO:0000256" key="8">
    <source>
        <dbReference type="ARBA" id="ARBA00037998"/>
    </source>
</evidence>
<dbReference type="CDD" id="cd06582">
    <property type="entry name" value="TM_PBP1_LivH_like"/>
    <property type="match status" value="1"/>
</dbReference>
<keyword evidence="11" id="KW-1185">Reference proteome</keyword>
<evidence type="ECO:0000256" key="2">
    <source>
        <dbReference type="ARBA" id="ARBA00022448"/>
    </source>
</evidence>
<dbReference type="Proteomes" id="UP001589776">
    <property type="component" value="Unassembled WGS sequence"/>
</dbReference>
<evidence type="ECO:0000256" key="4">
    <source>
        <dbReference type="ARBA" id="ARBA00022692"/>
    </source>
</evidence>
<keyword evidence="5" id="KW-0029">Amino-acid transport</keyword>
<dbReference type="PANTHER" id="PTHR11795">
    <property type="entry name" value="BRANCHED-CHAIN AMINO ACID TRANSPORT SYSTEM PERMEASE PROTEIN LIVH"/>
    <property type="match status" value="1"/>
</dbReference>
<dbReference type="EMBL" id="JBHLWN010000027">
    <property type="protein sequence ID" value="MFC0212279.1"/>
    <property type="molecule type" value="Genomic_DNA"/>
</dbReference>
<dbReference type="RefSeq" id="WP_377469412.1">
    <property type="nucleotide sequence ID" value="NZ_JBHLWN010000027.1"/>
</dbReference>
<keyword evidence="3" id="KW-1003">Cell membrane</keyword>
<comment type="caution">
    <text evidence="10">The sequence shown here is derived from an EMBL/GenBank/DDBJ whole genome shotgun (WGS) entry which is preliminary data.</text>
</comment>
<feature type="transmembrane region" description="Helical" evidence="9">
    <location>
        <begin position="192"/>
        <end position="215"/>
    </location>
</feature>
<evidence type="ECO:0000256" key="7">
    <source>
        <dbReference type="ARBA" id="ARBA00023136"/>
    </source>
</evidence>
<organism evidence="10 11">
    <name type="scientific">Paenibacillus chartarius</name>
    <dbReference type="NCBI Taxonomy" id="747481"/>
    <lineage>
        <taxon>Bacteria</taxon>
        <taxon>Bacillati</taxon>
        <taxon>Bacillota</taxon>
        <taxon>Bacilli</taxon>
        <taxon>Bacillales</taxon>
        <taxon>Paenibacillaceae</taxon>
        <taxon>Paenibacillus</taxon>
    </lineage>
</organism>
<evidence type="ECO:0000256" key="5">
    <source>
        <dbReference type="ARBA" id="ARBA00022970"/>
    </source>
</evidence>
<dbReference type="Pfam" id="PF02653">
    <property type="entry name" value="BPD_transp_2"/>
    <property type="match status" value="1"/>
</dbReference>
<name>A0ABV6DHZ4_9BACL</name>
<dbReference type="InterPro" id="IPR052157">
    <property type="entry name" value="BCAA_transport_permease"/>
</dbReference>
<keyword evidence="2" id="KW-0813">Transport</keyword>
<dbReference type="InterPro" id="IPR001851">
    <property type="entry name" value="ABC_transp_permease"/>
</dbReference>
<comment type="subcellular location">
    <subcellularLocation>
        <location evidence="1">Cell membrane</location>
        <topology evidence="1">Multi-pass membrane protein</topology>
    </subcellularLocation>
</comment>